<dbReference type="AlphaFoldDB" id="A0A7T7K6R3"/>
<keyword evidence="1" id="KW-0614">Plasmid</keyword>
<sequence length="38" mass="4175">MISGHDTQILTTECGFNGGNPWSVHHSMGNNMPQSIFQ</sequence>
<name>A0A7T7K6R3_ECOLX</name>
<reference evidence="1" key="1">
    <citation type="submission" date="2020-03" db="EMBL/GenBank/DDBJ databases">
        <title>Comparative analysis of multidrug resistant Escherichia coli ST216 isolates from silver gulls in Australia.</title>
        <authorList>
            <person name="Tarabai H."/>
            <person name="Wyrsch E.R."/>
            <person name="Bitar I."/>
            <person name="Djordjevic S.P."/>
            <person name="Dolejska M."/>
        </authorList>
    </citation>
    <scope>NUCLEOTIDE SEQUENCE</scope>
    <source>
        <strain evidence="1">CE1537</strain>
        <plasmid evidence="1">pCE1537-B</plasmid>
    </source>
</reference>
<geneLocation type="plasmid" evidence="1">
    <name>pCE1537-B</name>
</geneLocation>
<evidence type="ECO:0000313" key="1">
    <source>
        <dbReference type="EMBL" id="QQM12407.1"/>
    </source>
</evidence>
<organism evidence="1">
    <name type="scientific">Escherichia coli</name>
    <dbReference type="NCBI Taxonomy" id="562"/>
    <lineage>
        <taxon>Bacteria</taxon>
        <taxon>Pseudomonadati</taxon>
        <taxon>Pseudomonadota</taxon>
        <taxon>Gammaproteobacteria</taxon>
        <taxon>Enterobacterales</taxon>
        <taxon>Enterobacteriaceae</taxon>
        <taxon>Escherichia</taxon>
    </lineage>
</organism>
<accession>A0A7T7K6R3</accession>
<protein>
    <submittedName>
        <fullName evidence="1">Uncharacterized protein</fullName>
    </submittedName>
</protein>
<dbReference type="EMBL" id="MT162140">
    <property type="protein sequence ID" value="QQM12407.1"/>
    <property type="molecule type" value="Genomic_DNA"/>
</dbReference>
<proteinExistence type="predicted"/>